<protein>
    <submittedName>
        <fullName evidence="2">DNA polymerase kappa-related protein</fullName>
    </submittedName>
</protein>
<dbReference type="Pfam" id="PF00817">
    <property type="entry name" value="IMS"/>
    <property type="match status" value="1"/>
</dbReference>
<name>A0A146KGR6_9EUKA</name>
<reference evidence="2" key="1">
    <citation type="submission" date="2015-07" db="EMBL/GenBank/DDBJ databases">
        <title>Adaptation to a free-living lifestyle via gene acquisitions in the diplomonad Trepomonas sp. PC1.</title>
        <authorList>
            <person name="Xu F."/>
            <person name="Jerlstrom-Hultqvist J."/>
            <person name="Kolisko M."/>
            <person name="Simpson A.G.B."/>
            <person name="Roger A.J."/>
            <person name="Svard S.G."/>
            <person name="Andersson J.O."/>
        </authorList>
    </citation>
    <scope>NUCLEOTIDE SEQUENCE</scope>
    <source>
        <strain evidence="2">PC1</strain>
    </source>
</reference>
<dbReference type="InterPro" id="IPR050116">
    <property type="entry name" value="DNA_polymerase-Y"/>
</dbReference>
<evidence type="ECO:0000313" key="2">
    <source>
        <dbReference type="EMBL" id="JAP95960.1"/>
    </source>
</evidence>
<dbReference type="PANTHER" id="PTHR11076">
    <property type="entry name" value="DNA REPAIR POLYMERASE UMUC / TRANSFERASE FAMILY MEMBER"/>
    <property type="match status" value="1"/>
</dbReference>
<gene>
    <name evidence="2" type="ORF">TPC1_10865</name>
</gene>
<dbReference type="InterPro" id="IPR001126">
    <property type="entry name" value="UmuC"/>
</dbReference>
<sequence>IQANAHKYELVSRSAQDVFQQFDRNFAMLSIDEAVLDLTEVVFGLLKTEKFVEYAETNFICQNKTKVEICTSYVVNQLRKQIFDLLKVTCSCGV</sequence>
<dbReference type="AlphaFoldDB" id="A0A146KGR6"/>
<feature type="non-terminal residue" evidence="2">
    <location>
        <position position="94"/>
    </location>
</feature>
<feature type="domain" description="UmuC" evidence="1">
    <location>
        <begin position="1"/>
        <end position="94"/>
    </location>
</feature>
<dbReference type="SUPFAM" id="SSF56672">
    <property type="entry name" value="DNA/RNA polymerases"/>
    <property type="match status" value="1"/>
</dbReference>
<feature type="non-terminal residue" evidence="2">
    <location>
        <position position="1"/>
    </location>
</feature>
<dbReference type="EMBL" id="GDID01000646">
    <property type="protein sequence ID" value="JAP95960.1"/>
    <property type="molecule type" value="Transcribed_RNA"/>
</dbReference>
<dbReference type="InterPro" id="IPR043502">
    <property type="entry name" value="DNA/RNA_pol_sf"/>
</dbReference>
<dbReference type="Gene3D" id="3.30.70.270">
    <property type="match status" value="1"/>
</dbReference>
<dbReference type="GO" id="GO:0003887">
    <property type="term" value="F:DNA-directed DNA polymerase activity"/>
    <property type="evidence" value="ECO:0007669"/>
    <property type="project" value="TreeGrafter"/>
</dbReference>
<dbReference type="GO" id="GO:0005634">
    <property type="term" value="C:nucleus"/>
    <property type="evidence" value="ECO:0007669"/>
    <property type="project" value="TreeGrafter"/>
</dbReference>
<dbReference type="PROSITE" id="PS50173">
    <property type="entry name" value="UMUC"/>
    <property type="match status" value="1"/>
</dbReference>
<evidence type="ECO:0000259" key="1">
    <source>
        <dbReference type="PROSITE" id="PS50173"/>
    </source>
</evidence>
<dbReference type="PANTHER" id="PTHR11076:SF33">
    <property type="entry name" value="DNA POLYMERASE KAPPA"/>
    <property type="match status" value="1"/>
</dbReference>
<proteinExistence type="predicted"/>
<dbReference type="GO" id="GO:0006281">
    <property type="term" value="P:DNA repair"/>
    <property type="evidence" value="ECO:0007669"/>
    <property type="project" value="InterPro"/>
</dbReference>
<organism evidence="2">
    <name type="scientific">Trepomonas sp. PC1</name>
    <dbReference type="NCBI Taxonomy" id="1076344"/>
    <lineage>
        <taxon>Eukaryota</taxon>
        <taxon>Metamonada</taxon>
        <taxon>Diplomonadida</taxon>
        <taxon>Hexamitidae</taxon>
        <taxon>Hexamitinae</taxon>
        <taxon>Trepomonas</taxon>
    </lineage>
</organism>
<dbReference type="GO" id="GO:0042276">
    <property type="term" value="P:error-prone translesion synthesis"/>
    <property type="evidence" value="ECO:0007669"/>
    <property type="project" value="TreeGrafter"/>
</dbReference>
<accession>A0A146KGR6</accession>
<dbReference type="InterPro" id="IPR043128">
    <property type="entry name" value="Rev_trsase/Diguanyl_cyclase"/>
</dbReference>